<dbReference type="GO" id="GO:0008237">
    <property type="term" value="F:metallopeptidase activity"/>
    <property type="evidence" value="ECO:0007669"/>
    <property type="project" value="InterPro"/>
</dbReference>
<dbReference type="Pfam" id="PF01398">
    <property type="entry name" value="JAB"/>
    <property type="match status" value="1"/>
</dbReference>
<reference evidence="4 5" key="1">
    <citation type="journal article" date="2018" name="Cell">
        <title>The Chara Genome: Secondary Complexity and Implications for Plant Terrestrialization.</title>
        <authorList>
            <person name="Nishiyama T."/>
            <person name="Sakayama H."/>
            <person name="Vries J.D."/>
            <person name="Buschmann H."/>
            <person name="Saint-Marcoux D."/>
            <person name="Ullrich K.K."/>
            <person name="Haas F.B."/>
            <person name="Vanderstraeten L."/>
            <person name="Becker D."/>
            <person name="Lang D."/>
            <person name="Vosolsobe S."/>
            <person name="Rombauts S."/>
            <person name="Wilhelmsson P.K.I."/>
            <person name="Janitza P."/>
            <person name="Kern R."/>
            <person name="Heyl A."/>
            <person name="Rumpler F."/>
            <person name="Villalobos L.I.A.C."/>
            <person name="Clay J.M."/>
            <person name="Skokan R."/>
            <person name="Toyoda A."/>
            <person name="Suzuki Y."/>
            <person name="Kagoshima H."/>
            <person name="Schijlen E."/>
            <person name="Tajeshwar N."/>
            <person name="Catarino B."/>
            <person name="Hetherington A.J."/>
            <person name="Saltykova A."/>
            <person name="Bonnot C."/>
            <person name="Breuninger H."/>
            <person name="Symeonidi A."/>
            <person name="Radhakrishnan G.V."/>
            <person name="Van Nieuwerburgh F."/>
            <person name="Deforce D."/>
            <person name="Chang C."/>
            <person name="Karol K.G."/>
            <person name="Hedrich R."/>
            <person name="Ulvskov P."/>
            <person name="Glockner G."/>
            <person name="Delwiche C.F."/>
            <person name="Petrasek J."/>
            <person name="Van de Peer Y."/>
            <person name="Friml J."/>
            <person name="Beilby M."/>
            <person name="Dolan L."/>
            <person name="Kohara Y."/>
            <person name="Sugano S."/>
            <person name="Fujiyama A."/>
            <person name="Delaux P.-M."/>
            <person name="Quint M."/>
            <person name="TheiBen G."/>
            <person name="Hagemann M."/>
            <person name="Harholt J."/>
            <person name="Dunand C."/>
            <person name="Zachgo S."/>
            <person name="Langdale J."/>
            <person name="Maumus F."/>
            <person name="Straeten D.V.D."/>
            <person name="Gould S.B."/>
            <person name="Rensing S.A."/>
        </authorList>
    </citation>
    <scope>NUCLEOTIDE SEQUENCE [LARGE SCALE GENOMIC DNA]</scope>
    <source>
        <strain evidence="4 5">S276</strain>
    </source>
</reference>
<evidence type="ECO:0000259" key="3">
    <source>
        <dbReference type="PROSITE" id="PS50249"/>
    </source>
</evidence>
<organism evidence="4 5">
    <name type="scientific">Chara braunii</name>
    <name type="common">Braun's stonewort</name>
    <dbReference type="NCBI Taxonomy" id="69332"/>
    <lineage>
        <taxon>Eukaryota</taxon>
        <taxon>Viridiplantae</taxon>
        <taxon>Streptophyta</taxon>
        <taxon>Charophyceae</taxon>
        <taxon>Charales</taxon>
        <taxon>Characeae</taxon>
        <taxon>Chara</taxon>
    </lineage>
</organism>
<keyword evidence="5" id="KW-1185">Reference proteome</keyword>
<dbReference type="Pfam" id="PF13012">
    <property type="entry name" value="MitMem_reg"/>
    <property type="match status" value="1"/>
</dbReference>
<dbReference type="Proteomes" id="UP000265515">
    <property type="component" value="Unassembled WGS sequence"/>
</dbReference>
<dbReference type="InterPro" id="IPR033859">
    <property type="entry name" value="MPN_CSN6"/>
</dbReference>
<dbReference type="AlphaFoldDB" id="A0A388JNV6"/>
<dbReference type="InterPro" id="IPR000555">
    <property type="entry name" value="JAMM/MPN+_dom"/>
</dbReference>
<accession>A0A388JNV6</accession>
<dbReference type="FunFam" id="3.40.140.10:FF:000037">
    <property type="entry name" value="COP9 signalosome subunit 6"/>
    <property type="match status" value="1"/>
</dbReference>
<evidence type="ECO:0000256" key="2">
    <source>
        <dbReference type="RuleBase" id="RU367006"/>
    </source>
</evidence>
<dbReference type="GO" id="GO:0008180">
    <property type="term" value="C:COP9 signalosome"/>
    <property type="evidence" value="ECO:0007669"/>
    <property type="project" value="UniProtKB-UniRule"/>
</dbReference>
<dbReference type="Gramene" id="GBG59461">
    <property type="protein sequence ID" value="GBG59461"/>
    <property type="gene ID" value="CBR_g38485"/>
</dbReference>
<dbReference type="CDD" id="cd08063">
    <property type="entry name" value="MPN_CSN6"/>
    <property type="match status" value="1"/>
</dbReference>
<evidence type="ECO:0000313" key="5">
    <source>
        <dbReference type="Proteomes" id="UP000265515"/>
    </source>
</evidence>
<evidence type="ECO:0000313" key="4">
    <source>
        <dbReference type="EMBL" id="GBG59461.1"/>
    </source>
</evidence>
<comment type="subcellular location">
    <subcellularLocation>
        <location evidence="2">Cytoplasm</location>
    </subcellularLocation>
    <subcellularLocation>
        <location evidence="2">Nucleus</location>
    </subcellularLocation>
</comment>
<keyword evidence="2" id="KW-0963">Cytoplasm</keyword>
<dbReference type="EMBL" id="BFEA01000004">
    <property type="protein sequence ID" value="GBG59461.1"/>
    <property type="molecule type" value="Genomic_DNA"/>
</dbReference>
<dbReference type="InterPro" id="IPR037518">
    <property type="entry name" value="MPN"/>
</dbReference>
<dbReference type="OMA" id="LVGWWST"/>
<feature type="domain" description="MPN" evidence="3">
    <location>
        <begin position="9"/>
        <end position="150"/>
    </location>
</feature>
<proteinExistence type="inferred from homology"/>
<dbReference type="GO" id="GO:0005737">
    <property type="term" value="C:cytoplasm"/>
    <property type="evidence" value="ECO:0007669"/>
    <property type="project" value="UniProtKB-SubCell"/>
</dbReference>
<sequence length="303" mass="34045">MSSASGLSFKLHPLVIVNVSDHYTRRKAQLYGSLSTAKPPRVIGCLLGVQSGRNVEIFNSFELKYLETEEGLTLDREFLNTKHEQYKKVFPSYDILGWYSTGIDVQETDMNIHKALMDINESPVYMMLNPTINHAQKDFPITIYESELHVIDGVPSLIFVRSEYMIETVEAERISVDHVAHITPAGGTSAATQLAAHLTGVHSAIKMLNSRLKVLHHLLLTTAKGEVPFEHSLLRQIASLIRRLPAIESPRFQDDFLTEYNDILLMGYLASITKGTSTNNELVEKFNIAYDKQGRRGGRAPFV</sequence>
<dbReference type="PANTHER" id="PTHR10540:SF8">
    <property type="entry name" value="COP9 SIGNALOSOME COMPLEX SUBUNIT 6"/>
    <property type="match status" value="1"/>
</dbReference>
<comment type="function">
    <text evidence="2">Component of the COP9 signalosome complex (CSN), a complex involved in various cellular and developmental processes.</text>
</comment>
<dbReference type="PROSITE" id="PS50249">
    <property type="entry name" value="MPN"/>
    <property type="match status" value="1"/>
</dbReference>
<dbReference type="PANTHER" id="PTHR10540">
    <property type="entry name" value="EUKARYOTIC TRANSLATION INITIATION FACTOR 3 SUBUNIT F-RELATED"/>
    <property type="match status" value="1"/>
</dbReference>
<evidence type="ECO:0000256" key="1">
    <source>
        <dbReference type="ARBA" id="ARBA00010893"/>
    </source>
</evidence>
<dbReference type="STRING" id="69332.A0A388JNV6"/>
<dbReference type="GO" id="GO:0000338">
    <property type="term" value="P:protein deneddylation"/>
    <property type="evidence" value="ECO:0007669"/>
    <property type="project" value="InterPro"/>
</dbReference>
<dbReference type="InterPro" id="IPR024969">
    <property type="entry name" value="EIF3F/CSN6-like_C"/>
</dbReference>
<dbReference type="Gene3D" id="3.40.140.10">
    <property type="entry name" value="Cytidine Deaminase, domain 2"/>
    <property type="match status" value="1"/>
</dbReference>
<dbReference type="GO" id="GO:1990641">
    <property type="term" value="P:response to iron ion starvation"/>
    <property type="evidence" value="ECO:0007669"/>
    <property type="project" value="EnsemblPlants"/>
</dbReference>
<name>A0A388JNV6_CHABU</name>
<keyword evidence="2" id="KW-0736">Signalosome</keyword>
<dbReference type="OrthoDB" id="1378at2759"/>
<comment type="caution">
    <text evidence="4">The sequence shown here is derived from an EMBL/GenBank/DDBJ whole genome shotgun (WGS) entry which is preliminary data.</text>
</comment>
<protein>
    <recommendedName>
        <fullName evidence="2">COP9 signalosome complex subunit 6</fullName>
    </recommendedName>
</protein>
<dbReference type="SMART" id="SM00232">
    <property type="entry name" value="JAB_MPN"/>
    <property type="match status" value="1"/>
</dbReference>
<gene>
    <name evidence="4" type="ORF">CBR_g38485</name>
</gene>
<keyword evidence="2" id="KW-0539">Nucleus</keyword>
<comment type="similarity">
    <text evidence="1 2">Belongs to the peptidase M67A family. CSN6 subfamily.</text>
</comment>